<dbReference type="PANTHER" id="PTHR45730:SF108">
    <property type="entry name" value="PROTEIN LATE FLOWERING"/>
    <property type="match status" value="1"/>
</dbReference>
<accession>A0A0D9X315</accession>
<dbReference type="Gramene" id="LPERR07G23490.1">
    <property type="protein sequence ID" value="LPERR07G23490.1"/>
    <property type="gene ID" value="LPERR07G23490"/>
</dbReference>
<evidence type="ECO:0000313" key="4">
    <source>
        <dbReference type="Proteomes" id="UP000032180"/>
    </source>
</evidence>
<dbReference type="Pfam" id="PF13912">
    <property type="entry name" value="zf-C2H2_6"/>
    <property type="match status" value="1"/>
</dbReference>
<feature type="domain" description="C2H2-type" evidence="2">
    <location>
        <begin position="51"/>
        <end position="78"/>
    </location>
</feature>
<evidence type="ECO:0000259" key="2">
    <source>
        <dbReference type="PROSITE" id="PS50157"/>
    </source>
</evidence>
<dbReference type="GO" id="GO:0008270">
    <property type="term" value="F:zinc ion binding"/>
    <property type="evidence" value="ECO:0007669"/>
    <property type="project" value="UniProtKB-KW"/>
</dbReference>
<evidence type="ECO:0000313" key="3">
    <source>
        <dbReference type="EnsemblPlants" id="LPERR07G23490.1"/>
    </source>
</evidence>
<dbReference type="PROSITE" id="PS00028">
    <property type="entry name" value="ZINC_FINGER_C2H2_1"/>
    <property type="match status" value="1"/>
</dbReference>
<name>A0A0D9X315_9ORYZ</name>
<dbReference type="InterPro" id="IPR045320">
    <property type="entry name" value="JAGGED/SL1-like"/>
</dbReference>
<keyword evidence="1" id="KW-0862">Zinc</keyword>
<dbReference type="AlphaFoldDB" id="A0A0D9X315"/>
<keyword evidence="1" id="KW-0479">Metal-binding</keyword>
<dbReference type="PANTHER" id="PTHR45730">
    <property type="entry name" value="ZINC FINGER PROTEIN JAGGED"/>
    <property type="match status" value="1"/>
</dbReference>
<dbReference type="Proteomes" id="UP000032180">
    <property type="component" value="Chromosome 7"/>
</dbReference>
<reference evidence="4" key="2">
    <citation type="submission" date="2013-12" db="EMBL/GenBank/DDBJ databases">
        <authorList>
            <person name="Yu Y."/>
            <person name="Lee S."/>
            <person name="de Baynast K."/>
            <person name="Wissotski M."/>
            <person name="Liu L."/>
            <person name="Talag J."/>
            <person name="Goicoechea J."/>
            <person name="Angelova A."/>
            <person name="Jetty R."/>
            <person name="Kudrna D."/>
            <person name="Golser W."/>
            <person name="Rivera L."/>
            <person name="Zhang J."/>
            <person name="Wing R."/>
        </authorList>
    </citation>
    <scope>NUCLEOTIDE SEQUENCE</scope>
</reference>
<sequence>MDSSSASVAVVVDVPLSLTAQQAAINDGDVDQWPPPAVPTACVDGKVMRMFPCIFCGKTFIKYQALGGHQNAHRKERVAGGGGLKNPYAGSGGGEVTAAAAAARSIPISSHGLSADIAGNEWWSGGGAARLTEHTRFLATLGGDRAVLAGGDPSAADAGDEQLDLELHL</sequence>
<keyword evidence="4" id="KW-1185">Reference proteome</keyword>
<dbReference type="GO" id="GO:0003700">
    <property type="term" value="F:DNA-binding transcription factor activity"/>
    <property type="evidence" value="ECO:0007669"/>
    <property type="project" value="InterPro"/>
</dbReference>
<protein>
    <recommendedName>
        <fullName evidence="2">C2H2-type domain-containing protein</fullName>
    </recommendedName>
</protein>
<dbReference type="EnsemblPlants" id="LPERR07G23490.1">
    <property type="protein sequence ID" value="LPERR07G23490.1"/>
    <property type="gene ID" value="LPERR07G23490"/>
</dbReference>
<keyword evidence="1" id="KW-0863">Zinc-finger</keyword>
<dbReference type="InterPro" id="IPR036236">
    <property type="entry name" value="Znf_C2H2_sf"/>
</dbReference>
<dbReference type="PROSITE" id="PS50157">
    <property type="entry name" value="ZINC_FINGER_C2H2_2"/>
    <property type="match status" value="1"/>
</dbReference>
<dbReference type="InterPro" id="IPR013087">
    <property type="entry name" value="Znf_C2H2_type"/>
</dbReference>
<reference evidence="3 4" key="1">
    <citation type="submission" date="2012-08" db="EMBL/GenBank/DDBJ databases">
        <title>Oryza genome evolution.</title>
        <authorList>
            <person name="Wing R.A."/>
        </authorList>
    </citation>
    <scope>NUCLEOTIDE SEQUENCE</scope>
</reference>
<evidence type="ECO:0000256" key="1">
    <source>
        <dbReference type="PROSITE-ProRule" id="PRU00042"/>
    </source>
</evidence>
<dbReference type="Gene3D" id="3.30.160.60">
    <property type="entry name" value="Classic Zinc Finger"/>
    <property type="match status" value="1"/>
</dbReference>
<dbReference type="HOGENOM" id="CLU_084324_1_0_1"/>
<proteinExistence type="predicted"/>
<organism evidence="3 4">
    <name type="scientific">Leersia perrieri</name>
    <dbReference type="NCBI Taxonomy" id="77586"/>
    <lineage>
        <taxon>Eukaryota</taxon>
        <taxon>Viridiplantae</taxon>
        <taxon>Streptophyta</taxon>
        <taxon>Embryophyta</taxon>
        <taxon>Tracheophyta</taxon>
        <taxon>Spermatophyta</taxon>
        <taxon>Magnoliopsida</taxon>
        <taxon>Liliopsida</taxon>
        <taxon>Poales</taxon>
        <taxon>Poaceae</taxon>
        <taxon>BOP clade</taxon>
        <taxon>Oryzoideae</taxon>
        <taxon>Oryzeae</taxon>
        <taxon>Oryzinae</taxon>
        <taxon>Leersia</taxon>
    </lineage>
</organism>
<dbReference type="STRING" id="77586.A0A0D9X315"/>
<dbReference type="SUPFAM" id="SSF57667">
    <property type="entry name" value="beta-beta-alpha zinc fingers"/>
    <property type="match status" value="1"/>
</dbReference>
<reference evidence="3" key="3">
    <citation type="submission" date="2015-04" db="UniProtKB">
        <authorList>
            <consortium name="EnsemblPlants"/>
        </authorList>
    </citation>
    <scope>IDENTIFICATION</scope>
</reference>